<name>A0A2T7UK74_9RHOB</name>
<keyword evidence="6" id="KW-1185">Reference proteome</keyword>
<organism evidence="5 6">
    <name type="scientific">Pararhodobacter aggregans</name>
    <dbReference type="NCBI Taxonomy" id="404875"/>
    <lineage>
        <taxon>Bacteria</taxon>
        <taxon>Pseudomonadati</taxon>
        <taxon>Pseudomonadota</taxon>
        <taxon>Alphaproteobacteria</taxon>
        <taxon>Rhodobacterales</taxon>
        <taxon>Paracoccaceae</taxon>
        <taxon>Pararhodobacter</taxon>
    </lineage>
</organism>
<evidence type="ECO:0000313" key="5">
    <source>
        <dbReference type="EMBL" id="PVE45056.1"/>
    </source>
</evidence>
<dbReference type="PANTHER" id="PTHR33376:SF15">
    <property type="entry name" value="BLL6794 PROTEIN"/>
    <property type="match status" value="1"/>
</dbReference>
<evidence type="ECO:0000256" key="4">
    <source>
        <dbReference type="SAM" id="SignalP"/>
    </source>
</evidence>
<dbReference type="OrthoDB" id="6139617at2"/>
<proteinExistence type="predicted"/>
<gene>
    <name evidence="5" type="ORF">DDE23_23075</name>
</gene>
<evidence type="ECO:0000256" key="3">
    <source>
        <dbReference type="ARBA" id="ARBA00022764"/>
    </source>
</evidence>
<keyword evidence="3" id="KW-0574">Periplasm</keyword>
<comment type="subcellular location">
    <subcellularLocation>
        <location evidence="1">Periplasm</location>
    </subcellularLocation>
</comment>
<evidence type="ECO:0000256" key="2">
    <source>
        <dbReference type="ARBA" id="ARBA00022729"/>
    </source>
</evidence>
<sequence length="317" mass="34574">MQHWKTYLAGLALGTVAGLAHADEVTLRASAFVPTSTTYGVPFQLYVDRVNETGAGLVQIRVVGGPEAIPANEQPNALTAGVLDIIATPPSYTKGQFVEADAQSLTNLSFAEQRESGAVEALSELAVERMNARYLTGYGTGVPFHIYLTEPISSLDDLDGQRLRGQTTYNLLFNALGIDSTAVAAPEVFTALERGVISGVGWAFWGLGDFGWDRLITTRVDPGFYNVIINVLINNDSYNRLSPEQQAILNDAAVWFEDYMVEWSAERTAQEYAAQEAAGVTAFDAGPELAELATRVYWEDLESLSPEIARLRPMLER</sequence>
<evidence type="ECO:0000256" key="1">
    <source>
        <dbReference type="ARBA" id="ARBA00004418"/>
    </source>
</evidence>
<dbReference type="GO" id="GO:0055085">
    <property type="term" value="P:transmembrane transport"/>
    <property type="evidence" value="ECO:0007669"/>
    <property type="project" value="InterPro"/>
</dbReference>
<dbReference type="EMBL" id="QDDR01000018">
    <property type="protein sequence ID" value="PVE45056.1"/>
    <property type="molecule type" value="Genomic_DNA"/>
</dbReference>
<dbReference type="InterPro" id="IPR018389">
    <property type="entry name" value="DctP_fam"/>
</dbReference>
<dbReference type="Proteomes" id="UP000244810">
    <property type="component" value="Unassembled WGS sequence"/>
</dbReference>
<dbReference type="RefSeq" id="WP_107750945.1">
    <property type="nucleotide sequence ID" value="NZ_QBKF01000003.1"/>
</dbReference>
<dbReference type="AlphaFoldDB" id="A0A2T7UK74"/>
<comment type="caution">
    <text evidence="5">The sequence shown here is derived from an EMBL/GenBank/DDBJ whole genome shotgun (WGS) entry which is preliminary data.</text>
</comment>
<accession>A0A2T7UK74</accession>
<dbReference type="PANTHER" id="PTHR33376">
    <property type="match status" value="1"/>
</dbReference>
<dbReference type="InterPro" id="IPR038404">
    <property type="entry name" value="TRAP_DctP_sf"/>
</dbReference>
<evidence type="ECO:0000313" key="6">
    <source>
        <dbReference type="Proteomes" id="UP000244810"/>
    </source>
</evidence>
<feature type="chain" id="PRO_5015457760" evidence="4">
    <location>
        <begin position="23"/>
        <end position="317"/>
    </location>
</feature>
<keyword evidence="2 4" id="KW-0732">Signal</keyword>
<reference evidence="5 6" key="1">
    <citation type="journal article" date="2011" name="Syst. Appl. Microbiol.">
        <title>Defluviimonas denitrificans gen. nov., sp. nov., and Pararhodobacter aggregans gen. nov., sp. nov., non-phototrophic Rhodobacteraceae from the biofilter of a marine aquaculture.</title>
        <authorList>
            <person name="Foesel B.U."/>
            <person name="Drake H.L."/>
            <person name="Schramm A."/>
        </authorList>
    </citation>
    <scope>NUCLEOTIDE SEQUENCE [LARGE SCALE GENOMIC DNA]</scope>
    <source>
        <strain evidence="5 6">D1-19</strain>
    </source>
</reference>
<dbReference type="GO" id="GO:0042597">
    <property type="term" value="C:periplasmic space"/>
    <property type="evidence" value="ECO:0007669"/>
    <property type="project" value="UniProtKB-SubCell"/>
</dbReference>
<protein>
    <submittedName>
        <fullName evidence="5">ABC transporter substrate-binding protein</fullName>
    </submittedName>
</protein>
<dbReference type="Pfam" id="PF03480">
    <property type="entry name" value="DctP"/>
    <property type="match status" value="1"/>
</dbReference>
<dbReference type="Gene3D" id="3.40.190.170">
    <property type="entry name" value="Bacterial extracellular solute-binding protein, family 7"/>
    <property type="match status" value="1"/>
</dbReference>
<feature type="signal peptide" evidence="4">
    <location>
        <begin position="1"/>
        <end position="22"/>
    </location>
</feature>
<dbReference type="NCBIfam" id="NF037995">
    <property type="entry name" value="TRAP_S1"/>
    <property type="match status" value="1"/>
</dbReference>